<dbReference type="SUPFAM" id="SSF51735">
    <property type="entry name" value="NAD(P)-binding Rossmann-fold domains"/>
    <property type="match status" value="2"/>
</dbReference>
<dbReference type="PANTHER" id="PTHR44196:SF1">
    <property type="entry name" value="DEHYDROGENASE_REDUCTASE SDR FAMILY MEMBER 7B"/>
    <property type="match status" value="1"/>
</dbReference>
<dbReference type="Pfam" id="PF00106">
    <property type="entry name" value="adh_short"/>
    <property type="match status" value="1"/>
</dbReference>
<evidence type="ECO:0000256" key="1">
    <source>
        <dbReference type="ARBA" id="ARBA00006484"/>
    </source>
</evidence>
<accession>A0ABW1U1X0</accession>
<name>A0ABW1U1X0_9BURK</name>
<evidence type="ECO:0000259" key="3">
    <source>
        <dbReference type="Pfam" id="PF07993"/>
    </source>
</evidence>
<dbReference type="PROSITE" id="PS00061">
    <property type="entry name" value="ADH_SHORT"/>
    <property type="match status" value="1"/>
</dbReference>
<keyword evidence="2" id="KW-0560">Oxidoreductase</keyword>
<comment type="caution">
    <text evidence="4">The sequence shown here is derived from an EMBL/GenBank/DDBJ whole genome shotgun (WGS) entry which is preliminary data.</text>
</comment>
<dbReference type="PRINTS" id="PR00080">
    <property type="entry name" value="SDRFAMILY"/>
</dbReference>
<keyword evidence="5" id="KW-1185">Reference proteome</keyword>
<comment type="similarity">
    <text evidence="1">Belongs to the short-chain dehydrogenases/reductases (SDR) family.</text>
</comment>
<dbReference type="PRINTS" id="PR00081">
    <property type="entry name" value="GDHRDH"/>
</dbReference>
<dbReference type="InterPro" id="IPR057313">
    <property type="entry name" value="Maqu_2507-like"/>
</dbReference>
<proteinExistence type="inferred from homology"/>
<evidence type="ECO:0000313" key="5">
    <source>
        <dbReference type="Proteomes" id="UP001596270"/>
    </source>
</evidence>
<dbReference type="InterPro" id="IPR036291">
    <property type="entry name" value="NAD(P)-bd_dom_sf"/>
</dbReference>
<dbReference type="PANTHER" id="PTHR44196">
    <property type="entry name" value="DEHYDROGENASE/REDUCTASE SDR FAMILY MEMBER 7B"/>
    <property type="match status" value="1"/>
</dbReference>
<dbReference type="Gene3D" id="3.40.50.720">
    <property type="entry name" value="NAD(P)-binding Rossmann-like Domain"/>
    <property type="match status" value="2"/>
</dbReference>
<feature type="domain" description="Thioester reductase (TE)" evidence="3">
    <location>
        <begin position="7"/>
        <end position="236"/>
    </location>
</feature>
<sequence length="667" mass="73533">MTTHYFVTGATGFIGKRLVKKLLERKGTTVHFLIRKESAGKVAALREYWGVSATRAIAVHGDLTSKKLGVSAEDTKKLKGQVGHFYHLAAVYDLGADEESQIAVNIDGTRNTVEFAKSIEAGHFHHVSSIAAAGLYEGVFREDMFEEAENYEHPYFRTKHESEKIVRKECKVPWTVFRPAMVVGDSTTGEMDKIDGPYYFFKLIQRMRQLLPPWMPAVGLEGGRVNIVPVDFVVDALDHISHKTGIAKKCFHLVDPVGYRVGDVLDIFSRAAHAPKMNLFVNAALLGFIPRGVKKSLMALAPVRRIRNAVLADLGLPEDMLTFVNYPTRFDNRDMTAALKGSGIECPNLKDYAWRLWDYWERHLDPDLHIDRSLKGTVNGKVVLVTGGSSGIGLAAAHKFAEAGAITIICGRDQDKLDEACKEAKAKGYNFVAYPADIADMADCDRFIGELIDKHGGVDFLINNAGRSIRRAIESSYDRFHDYERTMQLNYFGCLRVTMGLLPGMTAKRKGHVVNISSIGVLTNAPRFSAYVASKAALDAWTRCASSEFADVGISFTTINMPLVRTPMIAPTNLYNNVPTLSPEEAADMIADACITKPVRIATRLGITGQVMHALVPRIAQIAMNTSFRMFPDSSAAKGAKPGDKVAKPQLSAEAVAMQQMMRGIHF</sequence>
<organism evidence="4 5">
    <name type="scientific">Polaromonas aquatica</name>
    <dbReference type="NCBI Taxonomy" id="332657"/>
    <lineage>
        <taxon>Bacteria</taxon>
        <taxon>Pseudomonadati</taxon>
        <taxon>Pseudomonadota</taxon>
        <taxon>Betaproteobacteria</taxon>
        <taxon>Burkholderiales</taxon>
        <taxon>Comamonadaceae</taxon>
        <taxon>Polaromonas</taxon>
    </lineage>
</organism>
<gene>
    <name evidence="4" type="ORF">ACFQND_18240</name>
</gene>
<dbReference type="CDD" id="cd05233">
    <property type="entry name" value="SDR_c"/>
    <property type="match status" value="1"/>
</dbReference>
<evidence type="ECO:0000313" key="4">
    <source>
        <dbReference type="EMBL" id="MFC6283168.1"/>
    </source>
</evidence>
<dbReference type="Proteomes" id="UP001596270">
    <property type="component" value="Unassembled WGS sequence"/>
</dbReference>
<evidence type="ECO:0000256" key="2">
    <source>
        <dbReference type="ARBA" id="ARBA00023002"/>
    </source>
</evidence>
<dbReference type="NCBIfam" id="NF005539">
    <property type="entry name" value="PRK07201.1"/>
    <property type="match status" value="1"/>
</dbReference>
<dbReference type="RefSeq" id="WP_371436913.1">
    <property type="nucleotide sequence ID" value="NZ_JBHSRS010000082.1"/>
</dbReference>
<dbReference type="CDD" id="cd05263">
    <property type="entry name" value="MupV_like_SDR_e"/>
    <property type="match status" value="1"/>
</dbReference>
<dbReference type="InterPro" id="IPR020904">
    <property type="entry name" value="Sc_DH/Rdtase_CS"/>
</dbReference>
<reference evidence="5" key="1">
    <citation type="journal article" date="2019" name="Int. J. Syst. Evol. Microbiol.">
        <title>The Global Catalogue of Microorganisms (GCM) 10K type strain sequencing project: providing services to taxonomists for standard genome sequencing and annotation.</title>
        <authorList>
            <consortium name="The Broad Institute Genomics Platform"/>
            <consortium name="The Broad Institute Genome Sequencing Center for Infectious Disease"/>
            <person name="Wu L."/>
            <person name="Ma J."/>
        </authorList>
    </citation>
    <scope>NUCLEOTIDE SEQUENCE [LARGE SCALE GENOMIC DNA]</scope>
    <source>
        <strain evidence="5">CCUG 39402</strain>
    </source>
</reference>
<protein>
    <submittedName>
        <fullName evidence="4">SDR family oxidoreductase</fullName>
    </submittedName>
</protein>
<dbReference type="InterPro" id="IPR002347">
    <property type="entry name" value="SDR_fam"/>
</dbReference>
<dbReference type="InterPro" id="IPR013120">
    <property type="entry name" value="FAR_NAD-bd"/>
</dbReference>
<dbReference type="Pfam" id="PF07993">
    <property type="entry name" value="NAD_binding_4"/>
    <property type="match status" value="1"/>
</dbReference>
<dbReference type="EMBL" id="JBHSRS010000082">
    <property type="protein sequence ID" value="MFC6283168.1"/>
    <property type="molecule type" value="Genomic_DNA"/>
</dbReference>